<evidence type="ECO:0000256" key="9">
    <source>
        <dbReference type="HAMAP-Rule" id="MF_00183"/>
    </source>
</evidence>
<keyword evidence="14" id="KW-1185">Reference proteome</keyword>
<dbReference type="PANTHER" id="PTHR30525:SF0">
    <property type="entry name" value="1-DEOXY-D-XYLULOSE 5-PHOSPHATE REDUCTOISOMERASE, CHLOROPLASTIC"/>
    <property type="match status" value="1"/>
</dbReference>
<dbReference type="Pfam" id="PF13288">
    <property type="entry name" value="DXPR_C"/>
    <property type="match status" value="1"/>
</dbReference>
<comment type="similarity">
    <text evidence="2 9">Belongs to the DXR family.</text>
</comment>
<comment type="catalytic activity">
    <reaction evidence="8">
        <text>2-C-methyl-D-erythritol 4-phosphate + NADP(+) = 1-deoxy-D-xylulose 5-phosphate + NADPH + H(+)</text>
        <dbReference type="Rhea" id="RHEA:13717"/>
        <dbReference type="ChEBI" id="CHEBI:15378"/>
        <dbReference type="ChEBI" id="CHEBI:57783"/>
        <dbReference type="ChEBI" id="CHEBI:57792"/>
        <dbReference type="ChEBI" id="CHEBI:58262"/>
        <dbReference type="ChEBI" id="CHEBI:58349"/>
        <dbReference type="EC" id="1.1.1.267"/>
    </reaction>
    <physiologicalReaction direction="right-to-left" evidence="8">
        <dbReference type="Rhea" id="RHEA:13719"/>
    </physiologicalReaction>
</comment>
<evidence type="ECO:0000259" key="12">
    <source>
        <dbReference type="Pfam" id="PF13288"/>
    </source>
</evidence>
<dbReference type="InterPro" id="IPR013644">
    <property type="entry name" value="DXP_reductoisomerase_C"/>
</dbReference>
<dbReference type="GO" id="GO:0030145">
    <property type="term" value="F:manganese ion binding"/>
    <property type="evidence" value="ECO:0007669"/>
    <property type="project" value="TreeGrafter"/>
</dbReference>
<dbReference type="SUPFAM" id="SSF69055">
    <property type="entry name" value="1-deoxy-D-xylulose-5-phosphate reductoisomerase, C-terminal domain"/>
    <property type="match status" value="1"/>
</dbReference>
<feature type="domain" description="DXP reductoisomerase C-terminal" evidence="12">
    <location>
        <begin position="260"/>
        <end position="375"/>
    </location>
</feature>
<evidence type="ECO:0000259" key="10">
    <source>
        <dbReference type="Pfam" id="PF02670"/>
    </source>
</evidence>
<feature type="binding site" evidence="9">
    <location>
        <position position="216"/>
    </location>
    <ligand>
        <name>1-deoxy-D-xylulose 5-phosphate</name>
        <dbReference type="ChEBI" id="CHEBI:57792"/>
    </ligand>
</feature>
<evidence type="ECO:0000256" key="3">
    <source>
        <dbReference type="ARBA" id="ARBA00022723"/>
    </source>
</evidence>
<name>A0A0H5DT84_9BACT</name>
<dbReference type="FunFam" id="3.40.50.720:FF:000045">
    <property type="entry name" value="1-deoxy-D-xylulose 5-phosphate reductoisomerase"/>
    <property type="match status" value="1"/>
</dbReference>
<feature type="binding site" evidence="9">
    <location>
        <position position="13"/>
    </location>
    <ligand>
        <name>NADPH</name>
        <dbReference type="ChEBI" id="CHEBI:57783"/>
    </ligand>
</feature>
<evidence type="ECO:0000313" key="13">
    <source>
        <dbReference type="EMBL" id="CRX39039.1"/>
    </source>
</evidence>
<dbReference type="Gene3D" id="1.10.1740.10">
    <property type="match status" value="1"/>
</dbReference>
<evidence type="ECO:0000313" key="14">
    <source>
        <dbReference type="Proteomes" id="UP000220251"/>
    </source>
</evidence>
<feature type="binding site" evidence="9">
    <location>
        <position position="211"/>
    </location>
    <ligand>
        <name>1-deoxy-D-xylulose 5-phosphate</name>
        <dbReference type="ChEBI" id="CHEBI:57792"/>
    </ligand>
</feature>
<dbReference type="PANTHER" id="PTHR30525">
    <property type="entry name" value="1-DEOXY-D-XYLULOSE 5-PHOSPHATE REDUCTOISOMERASE"/>
    <property type="match status" value="1"/>
</dbReference>
<comment type="caution">
    <text evidence="9">Lacks conserved residue(s) required for the propagation of feature annotation.</text>
</comment>
<feature type="binding site" evidence="9">
    <location>
        <position position="175"/>
    </location>
    <ligand>
        <name>1-deoxy-D-xylulose 5-phosphate</name>
        <dbReference type="ChEBI" id="CHEBI:57792"/>
    </ligand>
</feature>
<feature type="binding site" evidence="9">
    <location>
        <position position="12"/>
    </location>
    <ligand>
        <name>NADPH</name>
        <dbReference type="ChEBI" id="CHEBI:57783"/>
    </ligand>
</feature>
<dbReference type="EMBL" id="CWGJ01000025">
    <property type="protein sequence ID" value="CRX39039.1"/>
    <property type="molecule type" value="Genomic_DNA"/>
</dbReference>
<keyword evidence="9" id="KW-0460">Magnesium</keyword>
<feature type="binding site" evidence="9">
    <location>
        <position position="41"/>
    </location>
    <ligand>
        <name>NADPH</name>
        <dbReference type="ChEBI" id="CHEBI:57783"/>
    </ligand>
</feature>
<dbReference type="InterPro" id="IPR003821">
    <property type="entry name" value="DXP_reductoisomerase"/>
</dbReference>
<keyword evidence="4 9" id="KW-0521">NADP</keyword>
<dbReference type="OrthoDB" id="9806546at2"/>
<dbReference type="SUPFAM" id="SSF51735">
    <property type="entry name" value="NAD(P)-binding Rossmann-fold domains"/>
    <property type="match status" value="1"/>
</dbReference>
<feature type="binding site" evidence="9">
    <location>
        <position position="14"/>
    </location>
    <ligand>
        <name>NADPH</name>
        <dbReference type="ChEBI" id="CHEBI:57783"/>
    </ligand>
</feature>
<dbReference type="GO" id="GO:0016853">
    <property type="term" value="F:isomerase activity"/>
    <property type="evidence" value="ECO:0007669"/>
    <property type="project" value="UniProtKB-KW"/>
</dbReference>
<evidence type="ECO:0000256" key="1">
    <source>
        <dbReference type="ARBA" id="ARBA00005094"/>
    </source>
</evidence>
<proteinExistence type="inferred from homology"/>
<feature type="domain" description="1-deoxy-D-xylulose 5-phosphate reductoisomerase N-terminal" evidence="10">
    <location>
        <begin position="6"/>
        <end position="131"/>
    </location>
</feature>
<feature type="binding site" evidence="9">
    <location>
        <position position="151"/>
    </location>
    <ligand>
        <name>Mn(2+)</name>
        <dbReference type="ChEBI" id="CHEBI:29035"/>
    </ligand>
</feature>
<feature type="binding site" evidence="9">
    <location>
        <position position="149"/>
    </location>
    <ligand>
        <name>Mn(2+)</name>
        <dbReference type="ChEBI" id="CHEBI:29035"/>
    </ligand>
</feature>
<dbReference type="InterPro" id="IPR036169">
    <property type="entry name" value="DXPR_C_sf"/>
</dbReference>
<feature type="binding site" evidence="9">
    <location>
        <position position="151"/>
    </location>
    <ligand>
        <name>1-deoxy-D-xylulose 5-phosphate</name>
        <dbReference type="ChEBI" id="CHEBI:57792"/>
    </ligand>
</feature>
<feature type="binding site" evidence="9">
    <location>
        <position position="15"/>
    </location>
    <ligand>
        <name>NADPH</name>
        <dbReference type="ChEBI" id="CHEBI:57783"/>
    </ligand>
</feature>
<dbReference type="InterPro" id="IPR026877">
    <property type="entry name" value="DXPR_C"/>
</dbReference>
<reference evidence="14" key="1">
    <citation type="submission" date="2015-06" db="EMBL/GenBank/DDBJ databases">
        <authorList>
            <person name="Bertelli C."/>
        </authorList>
    </citation>
    <scope>NUCLEOTIDE SEQUENCE [LARGE SCALE GENOMIC DNA]</scope>
    <source>
        <strain evidence="14">CRIB-30</strain>
    </source>
</reference>
<dbReference type="GO" id="GO:0070402">
    <property type="term" value="F:NADPH binding"/>
    <property type="evidence" value="ECO:0007669"/>
    <property type="project" value="InterPro"/>
</dbReference>
<dbReference type="NCBIfam" id="NF009114">
    <property type="entry name" value="PRK12464.1"/>
    <property type="match status" value="1"/>
</dbReference>
<dbReference type="Proteomes" id="UP000220251">
    <property type="component" value="Unassembled WGS sequence"/>
</dbReference>
<dbReference type="NCBIfam" id="TIGR00243">
    <property type="entry name" value="Dxr"/>
    <property type="match status" value="1"/>
</dbReference>
<feature type="binding site" evidence="9">
    <location>
        <position position="198"/>
    </location>
    <ligand>
        <name>1-deoxy-D-xylulose 5-phosphate</name>
        <dbReference type="ChEBI" id="CHEBI:57792"/>
    </ligand>
</feature>
<dbReference type="RefSeq" id="WP_098038896.1">
    <property type="nucleotide sequence ID" value="NZ_CWGJ01000025.1"/>
</dbReference>
<evidence type="ECO:0000256" key="2">
    <source>
        <dbReference type="ARBA" id="ARBA00006825"/>
    </source>
</evidence>
<sequence length="381" mass="41872">MKKRYLSLLGSTGSIGKNAIEIAKHLGNDRVEVVALAARSNAALLEAQAKELKPAMVAILDEKEGRELKKKLPGIRVEVGPEGILEAAVYERADLVLNAIVGTQGLKPTVSAILAKKDIALANKEALVSGGSLMMDLAKAQGVSIIPVDSEHSAIFQCLKGEKSSFVRRLIITASGGPFRTKTFEELKYITKEEALCHPTWSMGHKITIDSSTLMNKGLEVIEAHHLFGLPLDQIEVVIHPQSVIHSMVEFKDGSMLSQMSRPTMLVPIQYAITYPEREEGLLEPFDFTKHNRLDFEKPDMEKFRCLSLAFQAAKRGGSAPCFLNAANEVLVGRFLKNEIGWLDIAGKLSRLLDVHPVQRVECIEDVIEVDSEARVRAAEV</sequence>
<feature type="binding site" evidence="9">
    <location>
        <position position="220"/>
    </location>
    <ligand>
        <name>Mn(2+)</name>
        <dbReference type="ChEBI" id="CHEBI:29035"/>
    </ligand>
</feature>
<dbReference type="InterPro" id="IPR036291">
    <property type="entry name" value="NAD(P)-bd_dom_sf"/>
</dbReference>
<evidence type="ECO:0000256" key="4">
    <source>
        <dbReference type="ARBA" id="ARBA00022857"/>
    </source>
</evidence>
<keyword evidence="6 9" id="KW-0464">Manganese</keyword>
<feature type="binding site" evidence="9">
    <location>
        <position position="124"/>
    </location>
    <ligand>
        <name>1-deoxy-D-xylulose 5-phosphate</name>
        <dbReference type="ChEBI" id="CHEBI:57792"/>
    </ligand>
</feature>
<dbReference type="UniPathway" id="UPA00056">
    <property type="reaction ID" value="UER00092"/>
</dbReference>
<dbReference type="GO" id="GO:0030604">
    <property type="term" value="F:1-deoxy-D-xylulose-5-phosphate reductoisomerase activity"/>
    <property type="evidence" value="ECO:0007669"/>
    <property type="project" value="UniProtKB-UniRule"/>
</dbReference>
<organism evidence="13 14">
    <name type="scientific">Estrella lausannensis</name>
    <dbReference type="NCBI Taxonomy" id="483423"/>
    <lineage>
        <taxon>Bacteria</taxon>
        <taxon>Pseudomonadati</taxon>
        <taxon>Chlamydiota</taxon>
        <taxon>Chlamydiia</taxon>
        <taxon>Parachlamydiales</taxon>
        <taxon>Candidatus Criblamydiaceae</taxon>
        <taxon>Estrella</taxon>
    </lineage>
</organism>
<comment type="cofactor">
    <cofactor evidence="9">
        <name>Mg(2+)</name>
        <dbReference type="ChEBI" id="CHEBI:18420"/>
    </cofactor>
    <cofactor evidence="9">
        <name>Mn(2+)</name>
        <dbReference type="ChEBI" id="CHEBI:29035"/>
    </cofactor>
</comment>
<evidence type="ECO:0000256" key="7">
    <source>
        <dbReference type="ARBA" id="ARBA00023229"/>
    </source>
</evidence>
<keyword evidence="7 9" id="KW-0414">Isoprene biosynthesis</keyword>
<feature type="binding site" evidence="9">
    <location>
        <position position="150"/>
    </location>
    <ligand>
        <name>1-deoxy-D-xylulose 5-phosphate</name>
        <dbReference type="ChEBI" id="CHEBI:57792"/>
    </ligand>
</feature>
<keyword evidence="13" id="KW-0413">Isomerase</keyword>
<dbReference type="InterPro" id="IPR013512">
    <property type="entry name" value="DXP_reductoisomerase_N"/>
</dbReference>
<evidence type="ECO:0000256" key="6">
    <source>
        <dbReference type="ARBA" id="ARBA00023211"/>
    </source>
</evidence>
<evidence type="ECO:0000256" key="8">
    <source>
        <dbReference type="ARBA" id="ARBA00048543"/>
    </source>
</evidence>
<comment type="pathway">
    <text evidence="1 9">Isoprenoid biosynthesis; isopentenyl diphosphate biosynthesis via DXP pathway; isopentenyl diphosphate from 1-deoxy-D-xylulose 5-phosphate: step 1/6.</text>
</comment>
<dbReference type="SUPFAM" id="SSF55347">
    <property type="entry name" value="Glyceraldehyde-3-phosphate dehydrogenase-like, C-terminal domain"/>
    <property type="match status" value="1"/>
</dbReference>
<dbReference type="Pfam" id="PF02670">
    <property type="entry name" value="DXP_reductoisom"/>
    <property type="match status" value="1"/>
</dbReference>
<feature type="binding site" evidence="9">
    <location>
        <position position="217"/>
    </location>
    <ligand>
        <name>1-deoxy-D-xylulose 5-phosphate</name>
        <dbReference type="ChEBI" id="CHEBI:57792"/>
    </ligand>
</feature>
<dbReference type="HAMAP" id="MF_00183">
    <property type="entry name" value="DXP_reductoisom"/>
    <property type="match status" value="1"/>
</dbReference>
<keyword evidence="3 9" id="KW-0479">Metal-binding</keyword>
<dbReference type="Gene3D" id="3.40.50.720">
    <property type="entry name" value="NAD(P)-binding Rossmann-like Domain"/>
    <property type="match status" value="1"/>
</dbReference>
<evidence type="ECO:0000256" key="5">
    <source>
        <dbReference type="ARBA" id="ARBA00023002"/>
    </source>
</evidence>
<dbReference type="GO" id="GO:0051484">
    <property type="term" value="P:isopentenyl diphosphate biosynthetic process, methylerythritol 4-phosphate pathway involved in terpenoid biosynthetic process"/>
    <property type="evidence" value="ECO:0007669"/>
    <property type="project" value="TreeGrafter"/>
</dbReference>
<feature type="binding site" evidence="9">
    <location>
        <position position="123"/>
    </location>
    <ligand>
        <name>NADPH</name>
        <dbReference type="ChEBI" id="CHEBI:57783"/>
    </ligand>
</feature>
<gene>
    <name evidence="9 13" type="primary">dxr</name>
    <name evidence="13" type="ORF">ELAC_1712</name>
</gene>
<dbReference type="EC" id="1.1.1.267" evidence="9"/>
<dbReference type="PIRSF" id="PIRSF006205">
    <property type="entry name" value="Dxp_reductismrs"/>
    <property type="match status" value="1"/>
</dbReference>
<dbReference type="AlphaFoldDB" id="A0A0H5DT84"/>
<feature type="domain" description="1-deoxy-D-xylulose 5-phosphate reductoisomerase C-terminal" evidence="11">
    <location>
        <begin position="145"/>
        <end position="228"/>
    </location>
</feature>
<feature type="binding site" evidence="9">
    <location>
        <position position="220"/>
    </location>
    <ligand>
        <name>1-deoxy-D-xylulose 5-phosphate</name>
        <dbReference type="ChEBI" id="CHEBI:57792"/>
    </ligand>
</feature>
<dbReference type="Pfam" id="PF08436">
    <property type="entry name" value="DXP_redisom_C"/>
    <property type="match status" value="1"/>
</dbReference>
<feature type="binding site" evidence="9">
    <location>
        <position position="125"/>
    </location>
    <ligand>
        <name>NADPH</name>
        <dbReference type="ChEBI" id="CHEBI:57783"/>
    </ligand>
</feature>
<comment type="function">
    <text evidence="9">Catalyzes the NADPH-dependent rearrangement and reduction of 1-deoxy-D-xylulose-5-phosphate (DXP) to 2-C-methyl-D-erythritol 4-phosphate (MEP).</text>
</comment>
<keyword evidence="5 9" id="KW-0560">Oxidoreductase</keyword>
<evidence type="ECO:0000259" key="11">
    <source>
        <dbReference type="Pfam" id="PF08436"/>
    </source>
</evidence>
<protein>
    <recommendedName>
        <fullName evidence="9">1-deoxy-D-xylulose 5-phosphate reductoisomerase</fullName>
        <shortName evidence="9">DXP reductoisomerase</shortName>
        <ecNumber evidence="9">1.1.1.267</ecNumber>
    </recommendedName>
    <alternativeName>
        <fullName evidence="9">1-deoxyxylulose-5-phosphate reductoisomerase</fullName>
    </alternativeName>
    <alternativeName>
        <fullName evidence="9">2-C-methyl-D-erythritol 4-phosphate synthase</fullName>
    </alternativeName>
</protein>
<feature type="binding site" evidence="9">
    <location>
        <position position="204"/>
    </location>
    <ligand>
        <name>NADPH</name>
        <dbReference type="ChEBI" id="CHEBI:57783"/>
    </ligand>
</feature>
<accession>A0A0H5DT84</accession>